<organism evidence="3 4">
    <name type="scientific">Felis catus</name>
    <name type="common">Cat</name>
    <name type="synonym">Felis silvestris catus</name>
    <dbReference type="NCBI Taxonomy" id="9685"/>
    <lineage>
        <taxon>Eukaryota</taxon>
        <taxon>Metazoa</taxon>
        <taxon>Chordata</taxon>
        <taxon>Craniata</taxon>
        <taxon>Vertebrata</taxon>
        <taxon>Euteleostomi</taxon>
        <taxon>Mammalia</taxon>
        <taxon>Eutheria</taxon>
        <taxon>Laurasiatheria</taxon>
        <taxon>Carnivora</taxon>
        <taxon>Feliformia</taxon>
        <taxon>Felidae</taxon>
        <taxon>Felinae</taxon>
        <taxon>Felis</taxon>
    </lineage>
</organism>
<feature type="region of interest" description="Disordered" evidence="2">
    <location>
        <begin position="110"/>
        <end position="133"/>
    </location>
</feature>
<dbReference type="Gene3D" id="3.60.20.40">
    <property type="match status" value="1"/>
</dbReference>
<dbReference type="SUPFAM" id="SSF56235">
    <property type="entry name" value="N-terminal nucleophile aminohydrolases (Ntn hydrolases)"/>
    <property type="match status" value="1"/>
</dbReference>
<dbReference type="Proteomes" id="UP000823872">
    <property type="component" value="Chromosome E1"/>
</dbReference>
<feature type="compositionally biased region" description="Basic residues" evidence="2">
    <location>
        <begin position="118"/>
        <end position="129"/>
    </location>
</feature>
<evidence type="ECO:0008006" key="5">
    <source>
        <dbReference type="Google" id="ProtNLM"/>
    </source>
</evidence>
<dbReference type="InterPro" id="IPR029055">
    <property type="entry name" value="Ntn_hydrolases_N"/>
</dbReference>
<accession>A0ABI8ACT1</accession>
<dbReference type="Ensembl" id="ENSFCTT00005082636.1">
    <property type="protein sequence ID" value="ENSFCTP00005057002.1"/>
    <property type="gene ID" value="ENSFCTG00005029455.1"/>
</dbReference>
<dbReference type="PANTHER" id="PTHR47278:SF1">
    <property type="entry name" value="GLUTATHIONE HYDROLASE 6"/>
    <property type="match status" value="1"/>
</dbReference>
<name>A0ABI8ACT1_FELCA</name>
<proteinExistence type="inferred from homology"/>
<reference evidence="3" key="2">
    <citation type="submission" date="2025-08" db="UniProtKB">
        <authorList>
            <consortium name="Ensembl"/>
        </authorList>
    </citation>
    <scope>IDENTIFICATION</scope>
    <source>
        <strain evidence="3">breed Abyssinian</strain>
    </source>
</reference>
<evidence type="ECO:0000256" key="1">
    <source>
        <dbReference type="ARBA" id="ARBA00009381"/>
    </source>
</evidence>
<protein>
    <recommendedName>
        <fullName evidence="5">Gamma-glutamyltransferase 6</fullName>
    </recommendedName>
</protein>
<reference evidence="3" key="3">
    <citation type="submission" date="2025-09" db="UniProtKB">
        <authorList>
            <consortium name="Ensembl"/>
        </authorList>
    </citation>
    <scope>IDENTIFICATION</scope>
    <source>
        <strain evidence="3">breed Abyssinian</strain>
    </source>
</reference>
<reference evidence="3 4" key="1">
    <citation type="submission" date="2021-02" db="EMBL/GenBank/DDBJ databases">
        <title>Safari Cat Assemblies.</title>
        <authorList>
            <person name="Bredemeyer K.R."/>
            <person name="Murphy W.J."/>
        </authorList>
    </citation>
    <scope>NUCLEOTIDE SEQUENCE [LARGE SCALE GENOMIC DNA]</scope>
</reference>
<evidence type="ECO:0000313" key="3">
    <source>
        <dbReference type="Ensembl" id="ENSFCTP00005057002.1"/>
    </source>
</evidence>
<evidence type="ECO:0000256" key="2">
    <source>
        <dbReference type="SAM" id="MobiDB-lite"/>
    </source>
</evidence>
<evidence type="ECO:0000313" key="4">
    <source>
        <dbReference type="Proteomes" id="UP000823872"/>
    </source>
</evidence>
<comment type="similarity">
    <text evidence="1">Belongs to the gamma-glutamyltransferase family.</text>
</comment>
<sequence length="486" mass="50583">MRVSCMENGMHLPHRHRWQIERAPSCPTLARHRVCKIHLTYRIHPKSVQSCGHTARSTQRAGVTRPSVGLLQCLQCLSVGVSVVLTLLKHREGTSGEGLELQDRKNHCSSGIQAWSPGRRRRRRRKRPRSWSFLIPGGPRTPLGATFWGLFHNSTSGSSTALMPGPARTLAPGLGLPSALPALRLLHAHFGRLPWPRLLVGPASLAQDGFLVDTALAGALAARSTEGLCPLLCHADGTPLGPGARATNPKLAAVLRGAAVAPTPDLAGEALLSLLARDLGLRGPLPGPRPTLEPALQLPMPQGILSTTPSPSAGPELLARVEAALRSGGPSPDPCLLVPRAPVTPGSGVLATIDSSGSVLLLTSSLNSSFGSGHLSPSTGVLLSDLVAESASEGWACPLVLHGGSDDTEADVLGLVASGNPVVARVTTRALLSRLAGPQAQAQQQQQGPTQSPSICGQGTLLQVAAHAEHAHVSSVPSGCCTFQGF</sequence>
<gene>
    <name evidence="3" type="primary">GGT6</name>
</gene>
<dbReference type="PANTHER" id="PTHR47278">
    <property type="entry name" value="GLUTATHIONE HYDROLASE 6"/>
    <property type="match status" value="1"/>
</dbReference>
<dbReference type="InterPro" id="IPR052688">
    <property type="entry name" value="Gamma-glutamyltransfase"/>
</dbReference>
<dbReference type="InterPro" id="IPR043137">
    <property type="entry name" value="GGT_ssub_C"/>
</dbReference>
<dbReference type="GeneTree" id="ENSGT00940000161883"/>
<keyword evidence="4" id="KW-1185">Reference proteome</keyword>
<dbReference type="Pfam" id="PF01019">
    <property type="entry name" value="G_glu_transpept"/>
    <property type="match status" value="1"/>
</dbReference>